<accession>A0AAV4DZ92</accession>
<keyword evidence="2" id="KW-1185">Reference proteome</keyword>
<dbReference type="Proteomes" id="UP000735302">
    <property type="component" value="Unassembled WGS sequence"/>
</dbReference>
<sequence>MILSSSESVIAVNPWATERSVGIWNLDNDLSVGLFVICNDWSNEFLVETNHDSEGNGIAKVYPGPASYNPCCSSRDDTLRSEDLGVLPS</sequence>
<dbReference type="EMBL" id="BLXT01008474">
    <property type="protein sequence ID" value="GFO49357.1"/>
    <property type="molecule type" value="Genomic_DNA"/>
</dbReference>
<evidence type="ECO:0000313" key="2">
    <source>
        <dbReference type="Proteomes" id="UP000735302"/>
    </source>
</evidence>
<proteinExistence type="predicted"/>
<protein>
    <submittedName>
        <fullName evidence="1">Uncharacterized protein</fullName>
    </submittedName>
</protein>
<reference evidence="1 2" key="1">
    <citation type="journal article" date="2021" name="Elife">
        <title>Chloroplast acquisition without the gene transfer in kleptoplastic sea slugs, Plakobranchus ocellatus.</title>
        <authorList>
            <person name="Maeda T."/>
            <person name="Takahashi S."/>
            <person name="Yoshida T."/>
            <person name="Shimamura S."/>
            <person name="Takaki Y."/>
            <person name="Nagai Y."/>
            <person name="Toyoda A."/>
            <person name="Suzuki Y."/>
            <person name="Arimoto A."/>
            <person name="Ishii H."/>
            <person name="Satoh N."/>
            <person name="Nishiyama T."/>
            <person name="Hasebe M."/>
            <person name="Maruyama T."/>
            <person name="Minagawa J."/>
            <person name="Obokata J."/>
            <person name="Shigenobu S."/>
        </authorList>
    </citation>
    <scope>NUCLEOTIDE SEQUENCE [LARGE SCALE GENOMIC DNA]</scope>
</reference>
<organism evidence="1 2">
    <name type="scientific">Plakobranchus ocellatus</name>
    <dbReference type="NCBI Taxonomy" id="259542"/>
    <lineage>
        <taxon>Eukaryota</taxon>
        <taxon>Metazoa</taxon>
        <taxon>Spiralia</taxon>
        <taxon>Lophotrochozoa</taxon>
        <taxon>Mollusca</taxon>
        <taxon>Gastropoda</taxon>
        <taxon>Heterobranchia</taxon>
        <taxon>Euthyneura</taxon>
        <taxon>Panpulmonata</taxon>
        <taxon>Sacoglossa</taxon>
        <taxon>Placobranchoidea</taxon>
        <taxon>Plakobranchidae</taxon>
        <taxon>Plakobranchus</taxon>
    </lineage>
</organism>
<dbReference type="AlphaFoldDB" id="A0AAV4DZ92"/>
<name>A0AAV4DZ92_9GAST</name>
<gene>
    <name evidence="1" type="ORF">PoB_007586200</name>
</gene>
<comment type="caution">
    <text evidence="1">The sequence shown here is derived from an EMBL/GenBank/DDBJ whole genome shotgun (WGS) entry which is preliminary data.</text>
</comment>
<evidence type="ECO:0000313" key="1">
    <source>
        <dbReference type="EMBL" id="GFO49357.1"/>
    </source>
</evidence>